<accession>A0A9J5ZDH9</accession>
<reference evidence="2 3" key="1">
    <citation type="submission" date="2020-09" db="EMBL/GenBank/DDBJ databases">
        <title>De no assembly of potato wild relative species, Solanum commersonii.</title>
        <authorList>
            <person name="Cho K."/>
        </authorList>
    </citation>
    <scope>NUCLEOTIDE SEQUENCE [LARGE SCALE GENOMIC DNA]</scope>
    <source>
        <strain evidence="2">LZ3.2</strain>
        <tissue evidence="2">Leaf</tissue>
    </source>
</reference>
<gene>
    <name evidence="2" type="ORF">H5410_021782</name>
</gene>
<dbReference type="Proteomes" id="UP000824120">
    <property type="component" value="Chromosome 4"/>
</dbReference>
<dbReference type="AlphaFoldDB" id="A0A9J5ZDH9"/>
<keyword evidence="1" id="KW-0472">Membrane</keyword>
<evidence type="ECO:0000313" key="2">
    <source>
        <dbReference type="EMBL" id="KAG5610501.1"/>
    </source>
</evidence>
<keyword evidence="1" id="KW-1133">Transmembrane helix</keyword>
<name>A0A9J5ZDH9_SOLCO</name>
<keyword evidence="3" id="KW-1185">Reference proteome</keyword>
<evidence type="ECO:0000313" key="3">
    <source>
        <dbReference type="Proteomes" id="UP000824120"/>
    </source>
</evidence>
<sequence length="71" mass="8092">MSFQRLAKFNSVICMIPFLVLFSPICSVLRLTLNESNLWTHQHPYLKLLLVLKQTEVQSLKKGASNSATQD</sequence>
<evidence type="ECO:0000256" key="1">
    <source>
        <dbReference type="SAM" id="Phobius"/>
    </source>
</evidence>
<dbReference type="EMBL" id="JACXVP010000004">
    <property type="protein sequence ID" value="KAG5610501.1"/>
    <property type="molecule type" value="Genomic_DNA"/>
</dbReference>
<organism evidence="2 3">
    <name type="scientific">Solanum commersonii</name>
    <name type="common">Commerson's wild potato</name>
    <name type="synonym">Commerson's nightshade</name>
    <dbReference type="NCBI Taxonomy" id="4109"/>
    <lineage>
        <taxon>Eukaryota</taxon>
        <taxon>Viridiplantae</taxon>
        <taxon>Streptophyta</taxon>
        <taxon>Embryophyta</taxon>
        <taxon>Tracheophyta</taxon>
        <taxon>Spermatophyta</taxon>
        <taxon>Magnoliopsida</taxon>
        <taxon>eudicotyledons</taxon>
        <taxon>Gunneridae</taxon>
        <taxon>Pentapetalae</taxon>
        <taxon>asterids</taxon>
        <taxon>lamiids</taxon>
        <taxon>Solanales</taxon>
        <taxon>Solanaceae</taxon>
        <taxon>Solanoideae</taxon>
        <taxon>Solaneae</taxon>
        <taxon>Solanum</taxon>
    </lineage>
</organism>
<protein>
    <submittedName>
        <fullName evidence="2">Uncharacterized protein</fullName>
    </submittedName>
</protein>
<comment type="caution">
    <text evidence="2">The sequence shown here is derived from an EMBL/GenBank/DDBJ whole genome shotgun (WGS) entry which is preliminary data.</text>
</comment>
<feature type="transmembrane region" description="Helical" evidence="1">
    <location>
        <begin position="12"/>
        <end position="33"/>
    </location>
</feature>
<keyword evidence="1" id="KW-0812">Transmembrane</keyword>
<proteinExistence type="predicted"/>